<name>I8T7W2_9GAMM</name>
<reference evidence="3 4" key="1">
    <citation type="journal article" date="2012" name="J. Bacteriol.">
        <title>Genome Sequence of n-Alkane-Degrading Hydrocarboniphaga effusa Strain AP103T (ATCC BAA-332T).</title>
        <authorList>
            <person name="Chang H.K."/>
            <person name="Zylstra G.J."/>
            <person name="Chae J.C."/>
        </authorList>
    </citation>
    <scope>NUCLEOTIDE SEQUENCE [LARGE SCALE GENOMIC DNA]</scope>
    <source>
        <strain evidence="3 4">AP103</strain>
    </source>
</reference>
<evidence type="ECO:0000313" key="3">
    <source>
        <dbReference type="EMBL" id="EIT69843.1"/>
    </source>
</evidence>
<dbReference type="STRING" id="1172194.WQQ_34250"/>
<dbReference type="Pfam" id="PF21810">
    <property type="entry name" value="DUF6880"/>
    <property type="match status" value="1"/>
</dbReference>
<dbReference type="InterPro" id="IPR007527">
    <property type="entry name" value="Znf_SWIM"/>
</dbReference>
<evidence type="ECO:0000256" key="1">
    <source>
        <dbReference type="PROSITE-ProRule" id="PRU00325"/>
    </source>
</evidence>
<keyword evidence="1" id="KW-0863">Zinc-finger</keyword>
<protein>
    <recommendedName>
        <fullName evidence="2">SWIM-type domain-containing protein</fullName>
    </recommendedName>
</protein>
<organism evidence="3 4">
    <name type="scientific">Hydrocarboniphaga effusa AP103</name>
    <dbReference type="NCBI Taxonomy" id="1172194"/>
    <lineage>
        <taxon>Bacteria</taxon>
        <taxon>Pseudomonadati</taxon>
        <taxon>Pseudomonadota</taxon>
        <taxon>Gammaproteobacteria</taxon>
        <taxon>Nevskiales</taxon>
        <taxon>Nevskiaceae</taxon>
        <taxon>Hydrocarboniphaga</taxon>
    </lineage>
</organism>
<dbReference type="GO" id="GO:0008270">
    <property type="term" value="F:zinc ion binding"/>
    <property type="evidence" value="ECO:0007669"/>
    <property type="project" value="UniProtKB-KW"/>
</dbReference>
<accession>I8T7W2</accession>
<gene>
    <name evidence="3" type="ORF">WQQ_34250</name>
</gene>
<dbReference type="InterPro" id="IPR049245">
    <property type="entry name" value="DUF6880"/>
</dbReference>
<keyword evidence="1" id="KW-0479">Metal-binding</keyword>
<comment type="caution">
    <text evidence="3">The sequence shown here is derived from an EMBL/GenBank/DDBJ whole genome shotgun (WGS) entry which is preliminary data.</text>
</comment>
<dbReference type="EMBL" id="AKGD01000002">
    <property type="protein sequence ID" value="EIT69843.1"/>
    <property type="molecule type" value="Genomic_DNA"/>
</dbReference>
<dbReference type="AlphaFoldDB" id="I8T7W2"/>
<feature type="domain" description="SWIM-type" evidence="2">
    <location>
        <begin position="50"/>
        <end position="84"/>
    </location>
</feature>
<keyword evidence="4" id="KW-1185">Reference proteome</keyword>
<keyword evidence="1" id="KW-0862">Zinc</keyword>
<proteinExistence type="predicted"/>
<dbReference type="PROSITE" id="PS50966">
    <property type="entry name" value="ZF_SWIM"/>
    <property type="match status" value="1"/>
</dbReference>
<evidence type="ECO:0000259" key="2">
    <source>
        <dbReference type="PROSITE" id="PS50966"/>
    </source>
</evidence>
<dbReference type="Proteomes" id="UP000003704">
    <property type="component" value="Unassembled WGS sequence"/>
</dbReference>
<evidence type="ECO:0000313" key="4">
    <source>
        <dbReference type="Proteomes" id="UP000003704"/>
    </source>
</evidence>
<sequence>MSQLSDGRLTALAGAAVFKRGLDYRRQGRVRLLKQTDSDLEAEVSGTEPYRLQLQRQGDRLSGWCACPADGFCKHLVAAALTWRDGDAVPQAAGPGDDLLKLLRAQQAETLARWLHEIALEDPQVGKRLRLLVAKDDVGEFGKSLADMLKVSGFLDWRRSNEYAKRLAMPLQLLAERLDDDPLQCFSLCGATLERLLKIYSRSDDSGGALRDRIHQFADLHRRAAAAACAGLDAKAFARNLLRWQKMDEWGFFAAASYWQALGEDGRDCYAALVEAEFAKLPASRGGRGTEAWLKEFGPVHRMEELALLRRDFDSLLRVLTRDLSSGHAYVRLVEVSREFGRERDALQWAERGVKAHPDWPSLRSLLAEELLRAGLNEEAVAVLWRDFQRHPMIEAWQRLKNATGAEWPAYRQRALDHVQSKERAVTDGLKDASPRLNLLLADGDIAGARVLVTSTVARPALLHDLASRLEPDHPVEAASLLRRIVDAELPAASEARSYARQVELIAAVVRLVPGPDVRAWVGELKLRYRARRKLLELLAARGL</sequence>